<evidence type="ECO:0000256" key="2">
    <source>
        <dbReference type="ARBA" id="ARBA00022679"/>
    </source>
</evidence>
<dbReference type="GO" id="GO:0005737">
    <property type="term" value="C:cytoplasm"/>
    <property type="evidence" value="ECO:0007669"/>
    <property type="project" value="TreeGrafter"/>
</dbReference>
<dbReference type="Pfam" id="PF00043">
    <property type="entry name" value="GST_C"/>
    <property type="match status" value="1"/>
</dbReference>
<dbReference type="InterPro" id="IPR045073">
    <property type="entry name" value="Omega/Tau-like"/>
</dbReference>
<dbReference type="InterPro" id="IPR004046">
    <property type="entry name" value="GST_C"/>
</dbReference>
<dbReference type="GeneID" id="107411172"/>
<dbReference type="SUPFAM" id="SSF47616">
    <property type="entry name" value="GST C-terminal domain-like"/>
    <property type="match status" value="1"/>
</dbReference>
<comment type="similarity">
    <text evidence="4">Belongs to the GST superfamily.</text>
</comment>
<dbReference type="PROSITE" id="PS50404">
    <property type="entry name" value="GST_NTER"/>
    <property type="match status" value="1"/>
</dbReference>
<dbReference type="InParanoid" id="A0A6P3ZA91"/>
<dbReference type="KEGG" id="zju:107411172"/>
<keyword evidence="7" id="KW-1185">Reference proteome</keyword>
<dbReference type="FunFam" id="1.20.1050.10:FF:000012">
    <property type="entry name" value="Tau class glutathione S-transferase"/>
    <property type="match status" value="1"/>
</dbReference>
<proteinExistence type="inferred from homology"/>
<dbReference type="SFLD" id="SFLDS00019">
    <property type="entry name" value="Glutathione_Transferase_(cytos"/>
    <property type="match status" value="1"/>
</dbReference>
<dbReference type="CDD" id="cd03185">
    <property type="entry name" value="GST_C_Tau"/>
    <property type="match status" value="1"/>
</dbReference>
<dbReference type="Pfam" id="PF02798">
    <property type="entry name" value="GST_N"/>
    <property type="match status" value="1"/>
</dbReference>
<dbReference type="Proteomes" id="UP001652623">
    <property type="component" value="Chromosome 5"/>
</dbReference>
<dbReference type="InterPro" id="IPR036249">
    <property type="entry name" value="Thioredoxin-like_sf"/>
</dbReference>
<sequence>MGGESVKLLGFWASPFALRVKWALKLKGIEYEYVEEDLQNKSPLLLECNPVYKKIPVLVHGGKPLAESLVIIEYIDETWKQNPILPHDPHERATARFWANFADDKCVPAMQNAFSKQGEEKERAVKEARENLKTLESFLGEKSFFGGERIGFVDTAVGWLGLWARLTEEAAGVSILDAETMPLLNAWSQSFVEIPIIKESIPPWDKLLEHTKNFHKILTAGST</sequence>
<dbReference type="AlphaFoldDB" id="A0A6P3ZA91"/>
<dbReference type="SFLD" id="SFLDG01152">
    <property type="entry name" value="Main.3:_Omega-_and_Tau-like"/>
    <property type="match status" value="1"/>
</dbReference>
<accession>A0A6P3ZA91</accession>
<dbReference type="Gene3D" id="3.40.30.10">
    <property type="entry name" value="Glutaredoxin"/>
    <property type="match status" value="1"/>
</dbReference>
<feature type="domain" description="GST C-terminal" evidence="6">
    <location>
        <begin position="88"/>
        <end position="214"/>
    </location>
</feature>
<dbReference type="InterPro" id="IPR004045">
    <property type="entry name" value="Glutathione_S-Trfase_N"/>
</dbReference>
<dbReference type="SUPFAM" id="SSF52833">
    <property type="entry name" value="Thioredoxin-like"/>
    <property type="match status" value="1"/>
</dbReference>
<evidence type="ECO:0000313" key="7">
    <source>
        <dbReference type="Proteomes" id="UP001652623"/>
    </source>
</evidence>
<dbReference type="EC" id="2.5.1.18" evidence="1"/>
<dbReference type="PANTHER" id="PTHR11260">
    <property type="entry name" value="GLUTATHIONE S-TRANSFERASE, GST, SUPERFAMILY, GST DOMAIN CONTAINING"/>
    <property type="match status" value="1"/>
</dbReference>
<reference evidence="8" key="1">
    <citation type="submission" date="2025-08" db="UniProtKB">
        <authorList>
            <consortium name="RefSeq"/>
        </authorList>
    </citation>
    <scope>IDENTIFICATION</scope>
    <source>
        <tissue evidence="8">Seedling</tissue>
    </source>
</reference>
<dbReference type="FunFam" id="3.40.30.10:FF:000014">
    <property type="entry name" value="Tau class glutathione S-transferase"/>
    <property type="match status" value="1"/>
</dbReference>
<dbReference type="InterPro" id="IPR045074">
    <property type="entry name" value="GST_C_Tau"/>
</dbReference>
<dbReference type="CDD" id="cd03058">
    <property type="entry name" value="GST_N_Tau"/>
    <property type="match status" value="1"/>
</dbReference>
<dbReference type="InterPro" id="IPR040079">
    <property type="entry name" value="Glutathione_S-Trfase"/>
</dbReference>
<dbReference type="InterPro" id="IPR036282">
    <property type="entry name" value="Glutathione-S-Trfase_C_sf"/>
</dbReference>
<name>A0A6P3ZA91_ZIZJJ</name>
<evidence type="ECO:0000313" key="8">
    <source>
        <dbReference type="RefSeq" id="XP_015874200.1"/>
    </source>
</evidence>
<evidence type="ECO:0000259" key="6">
    <source>
        <dbReference type="PROSITE" id="PS50405"/>
    </source>
</evidence>
<dbReference type="PROSITE" id="PS50405">
    <property type="entry name" value="GST_CTER"/>
    <property type="match status" value="1"/>
</dbReference>
<evidence type="ECO:0000259" key="5">
    <source>
        <dbReference type="PROSITE" id="PS50404"/>
    </source>
</evidence>
<evidence type="ECO:0000256" key="3">
    <source>
        <dbReference type="ARBA" id="ARBA00047960"/>
    </source>
</evidence>
<dbReference type="RefSeq" id="XP_015874200.1">
    <property type="nucleotide sequence ID" value="XM_016018714.4"/>
</dbReference>
<feature type="domain" description="GST N-terminal" evidence="5">
    <location>
        <begin position="4"/>
        <end position="83"/>
    </location>
</feature>
<comment type="catalytic activity">
    <reaction evidence="3">
        <text>RX + glutathione = an S-substituted glutathione + a halide anion + H(+)</text>
        <dbReference type="Rhea" id="RHEA:16437"/>
        <dbReference type="ChEBI" id="CHEBI:15378"/>
        <dbReference type="ChEBI" id="CHEBI:16042"/>
        <dbReference type="ChEBI" id="CHEBI:17792"/>
        <dbReference type="ChEBI" id="CHEBI:57925"/>
        <dbReference type="ChEBI" id="CHEBI:90779"/>
        <dbReference type="EC" id="2.5.1.18"/>
    </reaction>
</comment>
<dbReference type="GO" id="GO:0004364">
    <property type="term" value="F:glutathione transferase activity"/>
    <property type="evidence" value="ECO:0007669"/>
    <property type="project" value="UniProtKB-EC"/>
</dbReference>
<organism evidence="7 8">
    <name type="scientific">Ziziphus jujuba</name>
    <name type="common">Chinese jujube</name>
    <name type="synonym">Ziziphus sativa</name>
    <dbReference type="NCBI Taxonomy" id="326968"/>
    <lineage>
        <taxon>Eukaryota</taxon>
        <taxon>Viridiplantae</taxon>
        <taxon>Streptophyta</taxon>
        <taxon>Embryophyta</taxon>
        <taxon>Tracheophyta</taxon>
        <taxon>Spermatophyta</taxon>
        <taxon>Magnoliopsida</taxon>
        <taxon>eudicotyledons</taxon>
        <taxon>Gunneridae</taxon>
        <taxon>Pentapetalae</taxon>
        <taxon>rosids</taxon>
        <taxon>fabids</taxon>
        <taxon>Rosales</taxon>
        <taxon>Rhamnaceae</taxon>
        <taxon>Paliureae</taxon>
        <taxon>Ziziphus</taxon>
    </lineage>
</organism>
<dbReference type="SFLD" id="SFLDG00358">
    <property type="entry name" value="Main_(cytGST)"/>
    <property type="match status" value="1"/>
</dbReference>
<keyword evidence="2 8" id="KW-0808">Transferase</keyword>
<protein>
    <recommendedName>
        <fullName evidence="1">glutathione transferase</fullName>
        <ecNumber evidence="1">2.5.1.18</ecNumber>
    </recommendedName>
</protein>
<dbReference type="InterPro" id="IPR010987">
    <property type="entry name" value="Glutathione-S-Trfase_C-like"/>
</dbReference>
<evidence type="ECO:0000256" key="4">
    <source>
        <dbReference type="RuleBase" id="RU003494"/>
    </source>
</evidence>
<gene>
    <name evidence="8" type="primary">LOC107411172</name>
</gene>
<dbReference type="GO" id="GO:0006749">
    <property type="term" value="P:glutathione metabolic process"/>
    <property type="evidence" value="ECO:0007669"/>
    <property type="project" value="InterPro"/>
</dbReference>
<evidence type="ECO:0000256" key="1">
    <source>
        <dbReference type="ARBA" id="ARBA00012452"/>
    </source>
</evidence>
<dbReference type="Gene3D" id="1.20.1050.10">
    <property type="match status" value="1"/>
</dbReference>
<dbReference type="PANTHER" id="PTHR11260:SF695">
    <property type="entry name" value="GLUTATHIONE TRANSFERASE"/>
    <property type="match status" value="1"/>
</dbReference>